<keyword evidence="4" id="KW-1185">Reference proteome</keyword>
<feature type="compositionally biased region" description="Acidic residues" evidence="2">
    <location>
        <begin position="143"/>
        <end position="157"/>
    </location>
</feature>
<gene>
    <name evidence="3" type="ordered locus">Arcpr_1382</name>
</gene>
<organism evidence="3 4">
    <name type="scientific">Archaeoglobus profundus (strain DSM 5631 / JCM 9629 / NBRC 100127 / Av18)</name>
    <dbReference type="NCBI Taxonomy" id="572546"/>
    <lineage>
        <taxon>Archaea</taxon>
        <taxon>Methanobacteriati</taxon>
        <taxon>Methanobacteriota</taxon>
        <taxon>Archaeoglobi</taxon>
        <taxon>Archaeoglobales</taxon>
        <taxon>Archaeoglobaceae</taxon>
        <taxon>Archaeoglobus</taxon>
    </lineage>
</organism>
<reference evidence="3 4" key="1">
    <citation type="journal article" date="2010" name="Stand. Genomic Sci.">
        <title>Complete genome sequence of Archaeoglobus profundus type strain (AV18).</title>
        <authorList>
            <person name="von Jan M."/>
            <person name="Lapidus A."/>
            <person name="Del Rio T.G."/>
            <person name="Copeland A."/>
            <person name="Tice H."/>
            <person name="Cheng J.F."/>
            <person name="Lucas S."/>
            <person name="Chen F."/>
            <person name="Nolan M."/>
            <person name="Goodwin L."/>
            <person name="Han C."/>
            <person name="Pitluck S."/>
            <person name="Liolios K."/>
            <person name="Ivanova N."/>
            <person name="Mavromatis K."/>
            <person name="Ovchinnikova G."/>
            <person name="Chertkov O."/>
            <person name="Pati A."/>
            <person name="Chen A."/>
            <person name="Palaniappan K."/>
            <person name="Land M."/>
            <person name="Hauser L."/>
            <person name="Chang Y.J."/>
            <person name="Jeffries C.D."/>
            <person name="Saunders E."/>
            <person name="Brettin T."/>
            <person name="Detter J.C."/>
            <person name="Chain P."/>
            <person name="Eichinger K."/>
            <person name="Huber H."/>
            <person name="Spring S."/>
            <person name="Rohde M."/>
            <person name="Goker M."/>
            <person name="Wirth R."/>
            <person name="Woyke T."/>
            <person name="Bristow J."/>
            <person name="Eisen J.A."/>
            <person name="Markowitz V."/>
            <person name="Hugenholtz P."/>
            <person name="Kyrpides N.C."/>
            <person name="Klenk H.P."/>
        </authorList>
    </citation>
    <scope>NUCLEOTIDE SEQUENCE [LARGE SCALE GENOMIC DNA]</scope>
    <source>
        <strain evidence="4">DSM 5631 / JCM 9629 / NBRC 100127 / Av18</strain>
    </source>
</reference>
<dbReference type="KEGG" id="apo:Arcpr_1382"/>
<name>D2RE87_ARCPA</name>
<accession>D2RE87</accession>
<dbReference type="RefSeq" id="WP_012940767.1">
    <property type="nucleotide sequence ID" value="NC_013741.1"/>
</dbReference>
<feature type="coiled-coil region" evidence="1">
    <location>
        <begin position="157"/>
        <end position="212"/>
    </location>
</feature>
<evidence type="ECO:0000313" key="4">
    <source>
        <dbReference type="Proteomes" id="UP000001901"/>
    </source>
</evidence>
<evidence type="ECO:0000313" key="3">
    <source>
        <dbReference type="EMBL" id="ADB58431.1"/>
    </source>
</evidence>
<dbReference type="PaxDb" id="572546-Arcpr_1382"/>
<feature type="compositionally biased region" description="Basic and acidic residues" evidence="2">
    <location>
        <begin position="75"/>
        <end position="87"/>
    </location>
</feature>
<keyword evidence="1" id="KW-0175">Coiled coil</keyword>
<dbReference type="AlphaFoldDB" id="D2RE87"/>
<dbReference type="HOGENOM" id="CLU_1291983_0_0_2"/>
<dbReference type="STRING" id="572546.Arcpr_1382"/>
<evidence type="ECO:0000256" key="1">
    <source>
        <dbReference type="SAM" id="Coils"/>
    </source>
</evidence>
<dbReference type="GeneID" id="8740069"/>
<sequence>MEGTIALGVAFTAVALGIPMFFNKLKGQGHLKLPSLPSLKFSFIRRKGVEEKMKEIDEKLEEVVSSGVDKNVEKVVEESSEKVKVEEDLLEEMETASSLKSSEETENEEESKPEIPELPDLSVNSDLEIDTEDIDSEFKLGEEENEESGDDVEGVEFDEKDDLIESLAKEVAVEEEEEIDLLRDLKGQKFDVNELQSELVEVLERLKSIKKRS</sequence>
<dbReference type="eggNOG" id="arCOG06517">
    <property type="taxonomic scope" value="Archaea"/>
</dbReference>
<dbReference type="Proteomes" id="UP000001901">
    <property type="component" value="Chromosome"/>
</dbReference>
<protein>
    <submittedName>
        <fullName evidence="3">Uncharacterized protein</fullName>
    </submittedName>
</protein>
<proteinExistence type="predicted"/>
<feature type="region of interest" description="Disordered" evidence="2">
    <location>
        <begin position="75"/>
        <end position="157"/>
    </location>
</feature>
<evidence type="ECO:0000256" key="2">
    <source>
        <dbReference type="SAM" id="MobiDB-lite"/>
    </source>
</evidence>
<dbReference type="OrthoDB" id="387544at2157"/>
<dbReference type="EMBL" id="CP001857">
    <property type="protein sequence ID" value="ADB58431.1"/>
    <property type="molecule type" value="Genomic_DNA"/>
</dbReference>